<dbReference type="PANTHER" id="PTHR43108:SF6">
    <property type="entry name" value="N-SULPHOGLUCOSAMINE SULPHOHYDROLASE"/>
    <property type="match status" value="1"/>
</dbReference>
<dbReference type="EMBL" id="QHJQ01000011">
    <property type="protein sequence ID" value="PXA03204.1"/>
    <property type="molecule type" value="Genomic_DNA"/>
</dbReference>
<gene>
    <name evidence="6" type="ORF">DDZ13_13350</name>
</gene>
<comment type="caution">
    <text evidence="6">The sequence shown here is derived from an EMBL/GenBank/DDBJ whole genome shotgun (WGS) entry which is preliminary data.</text>
</comment>
<feature type="chain" id="PRO_5016362831" evidence="3">
    <location>
        <begin position="32"/>
        <end position="750"/>
    </location>
</feature>
<evidence type="ECO:0000256" key="3">
    <source>
        <dbReference type="SAM" id="SignalP"/>
    </source>
</evidence>
<keyword evidence="7" id="KW-1185">Reference proteome</keyword>
<evidence type="ECO:0000313" key="6">
    <source>
        <dbReference type="EMBL" id="PXA03204.1"/>
    </source>
</evidence>
<dbReference type="Gene3D" id="3.40.720.10">
    <property type="entry name" value="Alkaline Phosphatase, subunit A"/>
    <property type="match status" value="1"/>
</dbReference>
<dbReference type="SUPFAM" id="SSF53649">
    <property type="entry name" value="Alkaline phosphatase-like"/>
    <property type="match status" value="1"/>
</dbReference>
<dbReference type="AlphaFoldDB" id="A0A317ZD59"/>
<protein>
    <submittedName>
        <fullName evidence="6">Acetylglucosamine-6-sulfatase</fullName>
    </submittedName>
</protein>
<dbReference type="CDD" id="cd01820">
    <property type="entry name" value="PAF_acetylesterase_like"/>
    <property type="match status" value="1"/>
</dbReference>
<keyword evidence="3" id="KW-0732">Signal</keyword>
<dbReference type="CDD" id="cd16031">
    <property type="entry name" value="G6S_like"/>
    <property type="match status" value="1"/>
</dbReference>
<keyword evidence="2" id="KW-0378">Hydrolase</keyword>
<dbReference type="InterPro" id="IPR017850">
    <property type="entry name" value="Alkaline_phosphatase_core_sf"/>
</dbReference>
<dbReference type="Gene3D" id="3.30.1120.10">
    <property type="match status" value="1"/>
</dbReference>
<reference evidence="6 7" key="1">
    <citation type="submission" date="2018-05" db="EMBL/GenBank/DDBJ databases">
        <title>Coraliomargarita sinensis sp. nov., isolated from a marine solar saltern.</title>
        <authorList>
            <person name="Zhou L.Y."/>
        </authorList>
    </citation>
    <scope>NUCLEOTIDE SEQUENCE [LARGE SCALE GENOMIC DNA]</scope>
    <source>
        <strain evidence="6 7">WN38</strain>
    </source>
</reference>
<dbReference type="InterPro" id="IPR036514">
    <property type="entry name" value="SGNH_hydro_sf"/>
</dbReference>
<evidence type="ECO:0000313" key="7">
    <source>
        <dbReference type="Proteomes" id="UP000247099"/>
    </source>
</evidence>
<proteinExistence type="inferred from homology"/>
<dbReference type="InterPro" id="IPR024607">
    <property type="entry name" value="Sulfatase_CS"/>
</dbReference>
<evidence type="ECO:0000256" key="2">
    <source>
        <dbReference type="ARBA" id="ARBA00022801"/>
    </source>
</evidence>
<feature type="domain" description="N-sulphoglucosamine sulphohydrolase C-terminal" evidence="5">
    <location>
        <begin position="378"/>
        <end position="529"/>
    </location>
</feature>
<feature type="signal peptide" evidence="3">
    <location>
        <begin position="1"/>
        <end position="31"/>
    </location>
</feature>
<dbReference type="PROSITE" id="PS00523">
    <property type="entry name" value="SULFATASE_1"/>
    <property type="match status" value="1"/>
</dbReference>
<evidence type="ECO:0000256" key="1">
    <source>
        <dbReference type="ARBA" id="ARBA00008779"/>
    </source>
</evidence>
<dbReference type="PANTHER" id="PTHR43108">
    <property type="entry name" value="N-ACETYLGLUCOSAMINE-6-SULFATASE FAMILY MEMBER"/>
    <property type="match status" value="1"/>
</dbReference>
<name>A0A317ZD59_9BACT</name>
<evidence type="ECO:0000259" key="5">
    <source>
        <dbReference type="Pfam" id="PF16347"/>
    </source>
</evidence>
<dbReference type="PROSITE" id="PS00149">
    <property type="entry name" value="SULFATASE_2"/>
    <property type="match status" value="1"/>
</dbReference>
<dbReference type="Gene3D" id="3.40.50.1110">
    <property type="entry name" value="SGNH hydrolase"/>
    <property type="match status" value="1"/>
</dbReference>
<dbReference type="OrthoDB" id="9762324at2"/>
<dbReference type="Pfam" id="PF16347">
    <property type="entry name" value="SGSH_C"/>
    <property type="match status" value="1"/>
</dbReference>
<evidence type="ECO:0000259" key="4">
    <source>
        <dbReference type="Pfam" id="PF13472"/>
    </source>
</evidence>
<dbReference type="SUPFAM" id="SSF52266">
    <property type="entry name" value="SGNH hydrolase"/>
    <property type="match status" value="1"/>
</dbReference>
<feature type="domain" description="SGNH hydrolase-type esterase" evidence="4">
    <location>
        <begin position="571"/>
        <end position="735"/>
    </location>
</feature>
<dbReference type="InterPro" id="IPR013830">
    <property type="entry name" value="SGNH_hydro"/>
</dbReference>
<dbReference type="InterPro" id="IPR032506">
    <property type="entry name" value="SGSH_C"/>
</dbReference>
<accession>A0A317ZD59</accession>
<dbReference type="Proteomes" id="UP000247099">
    <property type="component" value="Unassembled WGS sequence"/>
</dbReference>
<dbReference type="GO" id="GO:0016788">
    <property type="term" value="F:hydrolase activity, acting on ester bonds"/>
    <property type="evidence" value="ECO:0007669"/>
    <property type="project" value="UniProtKB-ARBA"/>
</dbReference>
<dbReference type="Pfam" id="PF13472">
    <property type="entry name" value="Lipase_GDSL_2"/>
    <property type="match status" value="1"/>
</dbReference>
<organism evidence="6 7">
    <name type="scientific">Coraliomargarita sinensis</name>
    <dbReference type="NCBI Taxonomy" id="2174842"/>
    <lineage>
        <taxon>Bacteria</taxon>
        <taxon>Pseudomonadati</taxon>
        <taxon>Verrucomicrobiota</taxon>
        <taxon>Opitutia</taxon>
        <taxon>Puniceicoccales</taxon>
        <taxon>Coraliomargaritaceae</taxon>
        <taxon>Coraliomargarita</taxon>
    </lineage>
</organism>
<sequence length="750" mass="86010">MACKRESVFAYTATVKLFSATLVLLASAVSAADRPNILFIFSDDHALNAISAYGGPLKEIAPTPNLDRIADQGAIFTRSYCSNSICGPSRAAILTGKHSHINGYLDNGYFDKEYLEDVNFAFDGSQTTFPKLLREAGYQTALIGKWHLKTEPEGFDYWERLPGQGSYYNPHFIQQDGSQKQYQGYVTDVVTERTIDWLKSGRDKDKPFVLMAQHKAPHRNWSPALRHMDLWDDVVIPEPATLFDDYANRHPSLKDQEMSIEDNFFYGWDMKFHGETPYPEYFGSYPNYEYRRMTEAQKKQWDASYEEENQALLAAIEAGEMTDKDVTRWKYQRYIKDYLRCIRSLDEGIGEVLDYLDESGLAENTIVIYSSDQGFYLGEHGWYDKRWMFEESFAMPFLIRWPGVIEPGTRSEALIQNIDYAPTFLEIAGAAIPETIQGRSLLPVLKAGGKAPEDWREGLYYFYSGEMTHRVPAHDGVTNGRYKLMHFTRDDSWNLFDLKVDPQELNSLHDDASYAQVLKEMKTLYHDLRDEYRMSDSTLPAHRLGQGWWKQRYQKTLGKVAANGSDYELVFIGDSITQGWEGAGKETWNEFYGDRKALNLGYSGDRTEHVLWRLLNGELENVDPKAYVVMIGTNNTGHGLTPAAETAEGIKLIVELLKDRSPESEILLLSVFPRGQQPDDKMRVRNEEINGIIETYAYDDQVHWLDLTDTFLNEEGVLTKEVMPDALHPKQKGYRMWAEAMEPTLVELLK</sequence>
<comment type="similarity">
    <text evidence="1">Belongs to the sulfatase family.</text>
</comment>
<dbReference type="InParanoid" id="A0A317ZD59"/>